<dbReference type="Proteomes" id="UP000476837">
    <property type="component" value="Unassembled WGS sequence"/>
</dbReference>
<organism evidence="1 2">
    <name type="scientific">Azospirillum brasilense</name>
    <dbReference type="NCBI Taxonomy" id="192"/>
    <lineage>
        <taxon>Bacteria</taxon>
        <taxon>Pseudomonadati</taxon>
        <taxon>Pseudomonadota</taxon>
        <taxon>Alphaproteobacteria</taxon>
        <taxon>Rhodospirillales</taxon>
        <taxon>Azospirillaceae</taxon>
        <taxon>Azospirillum</taxon>
    </lineage>
</organism>
<accession>A0A6L3ASQ1</accession>
<evidence type="ECO:0000313" key="1">
    <source>
        <dbReference type="EMBL" id="KAA0678194.1"/>
    </source>
</evidence>
<dbReference type="AlphaFoldDB" id="A0A6L3ASQ1"/>
<sequence>MYLYLTAAKRLFVNPQFPLLVDGREFVPDFVALDPMEKRVWLVEVSWAKSGDKILKKCRDYARHEAQIREQLGAGCPPDWKIGLWLFLKSETAAAVSSKTFSLGDMTPRVETLEKAVAVWEWSQVKPAAEEPHRLIAEPV</sequence>
<name>A0A6L3ASQ1_AZOBR</name>
<proteinExistence type="predicted"/>
<protein>
    <submittedName>
        <fullName evidence="1">Uncharacterized protein</fullName>
    </submittedName>
</protein>
<reference evidence="1 2" key="1">
    <citation type="submission" date="2018-07" db="EMBL/GenBank/DDBJ databases">
        <title>Genome sequence of Roseomonas fauriae ATCC 49958.</title>
        <authorList>
            <person name="Sant'Anna F.H."/>
            <person name="Baldani J.I."/>
            <person name="Zilli J.E."/>
            <person name="Reis V.M."/>
            <person name="Hartmann A."/>
            <person name="Cruz L."/>
            <person name="de Souza E.M."/>
            <person name="de Oliveira Pedrosa F."/>
            <person name="Passaglia L.M.P."/>
        </authorList>
    </citation>
    <scope>NUCLEOTIDE SEQUENCE [LARGE SCALE GENOMIC DNA]</scope>
    <source>
        <strain evidence="1 2">ATCC 49958</strain>
    </source>
</reference>
<comment type="caution">
    <text evidence="1">The sequence shown here is derived from an EMBL/GenBank/DDBJ whole genome shotgun (WGS) entry which is preliminary data.</text>
</comment>
<evidence type="ECO:0000313" key="2">
    <source>
        <dbReference type="Proteomes" id="UP000476837"/>
    </source>
</evidence>
<dbReference type="EMBL" id="QOKV01000029">
    <property type="protein sequence ID" value="KAA0678194.1"/>
    <property type="molecule type" value="Genomic_DNA"/>
</dbReference>
<gene>
    <name evidence="1" type="ORF">DS837_28160</name>
</gene>